<dbReference type="InterPro" id="IPR003610">
    <property type="entry name" value="CBM5/12"/>
</dbReference>
<reference evidence="3 4" key="1">
    <citation type="submission" date="2019-12" db="EMBL/GenBank/DDBJ databases">
        <title>Whole genome sequencing of endophytic Actinobacterium Micromonospora sp. MPMI6T.</title>
        <authorList>
            <person name="Evv R."/>
            <person name="Podile A.R."/>
        </authorList>
    </citation>
    <scope>NUCLEOTIDE SEQUENCE [LARGE SCALE GENOMIC DNA]</scope>
    <source>
        <strain evidence="3 4">MPMI6</strain>
    </source>
</reference>
<feature type="non-terminal residue" evidence="3">
    <location>
        <position position="1"/>
    </location>
</feature>
<proteinExistence type="predicted"/>
<evidence type="ECO:0000313" key="4">
    <source>
        <dbReference type="Proteomes" id="UP000823521"/>
    </source>
</evidence>
<evidence type="ECO:0000259" key="2">
    <source>
        <dbReference type="SMART" id="SM00495"/>
    </source>
</evidence>
<feature type="non-terminal residue" evidence="3">
    <location>
        <position position="135"/>
    </location>
</feature>
<feature type="compositionally biased region" description="Low complexity" evidence="1">
    <location>
        <begin position="25"/>
        <end position="42"/>
    </location>
</feature>
<feature type="region of interest" description="Disordered" evidence="1">
    <location>
        <begin position="1"/>
        <end position="58"/>
    </location>
</feature>
<evidence type="ECO:0000256" key="1">
    <source>
        <dbReference type="SAM" id="MobiDB-lite"/>
    </source>
</evidence>
<dbReference type="Proteomes" id="UP000823521">
    <property type="component" value="Unassembled WGS sequence"/>
</dbReference>
<keyword evidence="4" id="KW-1185">Reference proteome</keyword>
<feature type="compositionally biased region" description="Polar residues" evidence="1">
    <location>
        <begin position="43"/>
        <end position="58"/>
    </location>
</feature>
<accession>A0ABS3W2I0</accession>
<name>A0ABS3W2I0_MICEH</name>
<feature type="domain" description="Chitin-binding type-3" evidence="2">
    <location>
        <begin position="56"/>
        <end position="104"/>
    </location>
</feature>
<organism evidence="3 4">
    <name type="scientific">Micromonospora echinofusca</name>
    <dbReference type="NCBI Taxonomy" id="47858"/>
    <lineage>
        <taxon>Bacteria</taxon>
        <taxon>Bacillati</taxon>
        <taxon>Actinomycetota</taxon>
        <taxon>Actinomycetes</taxon>
        <taxon>Micromonosporales</taxon>
        <taxon>Micromonosporaceae</taxon>
        <taxon>Micromonospora</taxon>
    </lineage>
</organism>
<protein>
    <submittedName>
        <fullName evidence="3">Chitinase</fullName>
    </submittedName>
</protein>
<evidence type="ECO:0000313" key="3">
    <source>
        <dbReference type="EMBL" id="MBO4211006.1"/>
    </source>
</evidence>
<dbReference type="EMBL" id="WVUH01000758">
    <property type="protein sequence ID" value="MBO4211006.1"/>
    <property type="molecule type" value="Genomic_DNA"/>
</dbReference>
<sequence length="135" mass="14342">RLKRTATAAEISQFGNTLSCEKSGSSSSSNSNTPASNTPANSEPSTPADSGNDYSLQAWSGQEGSEIYHVIFNGNVYKNAWWVGSKDCPRGTSAENSNNPWRLERTATAAELSQYGNPTTCEIDNGGVIVADGFQ</sequence>
<dbReference type="SMART" id="SM00495">
    <property type="entry name" value="ChtBD3"/>
    <property type="match status" value="1"/>
</dbReference>
<feature type="compositionally biased region" description="Polar residues" evidence="1">
    <location>
        <begin position="13"/>
        <end position="24"/>
    </location>
</feature>
<gene>
    <name evidence="3" type="ORF">GSF22_34200</name>
</gene>
<comment type="caution">
    <text evidence="3">The sequence shown here is derived from an EMBL/GenBank/DDBJ whole genome shotgun (WGS) entry which is preliminary data.</text>
</comment>
<dbReference type="CDD" id="cd12215">
    <property type="entry name" value="ChiC_BD"/>
    <property type="match status" value="1"/>
</dbReference>